<comment type="caution">
    <text evidence="1">The sequence shown here is derived from an EMBL/GenBank/DDBJ whole genome shotgun (WGS) entry which is preliminary data.</text>
</comment>
<name>A0A8K0SF64_9HYPO</name>
<sequence>MPPNQHGLEKKRDRSSENFKKRWRTFAKNGFRVHKFYHADVYILLRRKGQIYEFKSTERAWPLQPEDIVCFIGLCFKWLC</sequence>
<proteinExistence type="predicted"/>
<keyword evidence="2" id="KW-1185">Reference proteome</keyword>
<reference evidence="1" key="1">
    <citation type="journal article" date="2021" name="Nat. Commun.">
        <title>Genetic determinants of endophytism in the Arabidopsis root mycobiome.</title>
        <authorList>
            <person name="Mesny F."/>
            <person name="Miyauchi S."/>
            <person name="Thiergart T."/>
            <person name="Pickel B."/>
            <person name="Atanasova L."/>
            <person name="Karlsson M."/>
            <person name="Huettel B."/>
            <person name="Barry K.W."/>
            <person name="Haridas S."/>
            <person name="Chen C."/>
            <person name="Bauer D."/>
            <person name="Andreopoulos W."/>
            <person name="Pangilinan J."/>
            <person name="LaButti K."/>
            <person name="Riley R."/>
            <person name="Lipzen A."/>
            <person name="Clum A."/>
            <person name="Drula E."/>
            <person name="Henrissat B."/>
            <person name="Kohler A."/>
            <person name="Grigoriev I.V."/>
            <person name="Martin F.M."/>
            <person name="Hacquard S."/>
        </authorList>
    </citation>
    <scope>NUCLEOTIDE SEQUENCE</scope>
    <source>
        <strain evidence="1">MPI-CAGE-CH-0235</strain>
    </source>
</reference>
<dbReference type="OrthoDB" id="3551822at2759"/>
<protein>
    <submittedName>
        <fullName evidence="1">Uncharacterized protein</fullName>
    </submittedName>
</protein>
<dbReference type="Proteomes" id="UP000813444">
    <property type="component" value="Unassembled WGS sequence"/>
</dbReference>
<evidence type="ECO:0000313" key="1">
    <source>
        <dbReference type="EMBL" id="KAH7304542.1"/>
    </source>
</evidence>
<dbReference type="AlphaFoldDB" id="A0A8K0SF64"/>
<organism evidence="1 2">
    <name type="scientific">Stachybotrys elegans</name>
    <dbReference type="NCBI Taxonomy" id="80388"/>
    <lineage>
        <taxon>Eukaryota</taxon>
        <taxon>Fungi</taxon>
        <taxon>Dikarya</taxon>
        <taxon>Ascomycota</taxon>
        <taxon>Pezizomycotina</taxon>
        <taxon>Sordariomycetes</taxon>
        <taxon>Hypocreomycetidae</taxon>
        <taxon>Hypocreales</taxon>
        <taxon>Stachybotryaceae</taxon>
        <taxon>Stachybotrys</taxon>
    </lineage>
</organism>
<gene>
    <name evidence="1" type="ORF">B0I35DRAFT_363070</name>
</gene>
<dbReference type="EMBL" id="JAGPNK010000022">
    <property type="protein sequence ID" value="KAH7304542.1"/>
    <property type="molecule type" value="Genomic_DNA"/>
</dbReference>
<evidence type="ECO:0000313" key="2">
    <source>
        <dbReference type="Proteomes" id="UP000813444"/>
    </source>
</evidence>
<accession>A0A8K0SF64</accession>